<evidence type="ECO:0000313" key="1">
    <source>
        <dbReference type="Ensembl" id="ENSCSAVP00000018965.1"/>
    </source>
</evidence>
<dbReference type="Gene3D" id="3.30.450.20">
    <property type="entry name" value="PAS domain"/>
    <property type="match status" value="2"/>
</dbReference>
<dbReference type="Proteomes" id="UP000007875">
    <property type="component" value="Unassembled WGS sequence"/>
</dbReference>
<keyword evidence="2" id="KW-1185">Reference proteome</keyword>
<reference evidence="1" key="3">
    <citation type="submission" date="2025-09" db="UniProtKB">
        <authorList>
            <consortium name="Ensembl"/>
        </authorList>
    </citation>
    <scope>IDENTIFICATION</scope>
</reference>
<dbReference type="AlphaFoldDB" id="H2ZMZ9"/>
<sequence length="198" mass="21594">MARQDFSFHNLTVDTSICPTCDQPKPGVFHKVIETKNLRSAMGSYYSFFAKHKSSSEASHAAAEVVWSVPYYDVGGLGLVVTAAAPVVVNDKLVGVVGVDLTMHELIADVTYFSVAANMGYAFLLDIFGKVMMHPLLPSPAAVSDDPVITGVEAFERSPDVLNFINDVIQHECIGSEEYCVYTGIFNMDHILPSATRR</sequence>
<dbReference type="PANTHER" id="PTHR10166:SF66">
    <property type="entry name" value="VWFA AND CACHE DOMAIN-CONTAINING PROTEIN CG16868"/>
    <property type="match status" value="1"/>
</dbReference>
<dbReference type="GeneTree" id="ENSGT00940000157568"/>
<proteinExistence type="predicted"/>
<dbReference type="HOGENOM" id="CLU_1377685_0_0_1"/>
<dbReference type="InterPro" id="IPR051173">
    <property type="entry name" value="Ca_channel_alpha-2/delta"/>
</dbReference>
<evidence type="ECO:0000313" key="2">
    <source>
        <dbReference type="Proteomes" id="UP000007875"/>
    </source>
</evidence>
<dbReference type="GO" id="GO:0005891">
    <property type="term" value="C:voltage-gated calcium channel complex"/>
    <property type="evidence" value="ECO:0007669"/>
    <property type="project" value="TreeGrafter"/>
</dbReference>
<evidence type="ECO:0008006" key="3">
    <source>
        <dbReference type="Google" id="ProtNLM"/>
    </source>
</evidence>
<organism evidence="1 2">
    <name type="scientific">Ciona savignyi</name>
    <name type="common">Pacific transparent sea squirt</name>
    <dbReference type="NCBI Taxonomy" id="51511"/>
    <lineage>
        <taxon>Eukaryota</taxon>
        <taxon>Metazoa</taxon>
        <taxon>Chordata</taxon>
        <taxon>Tunicata</taxon>
        <taxon>Ascidiacea</taxon>
        <taxon>Phlebobranchia</taxon>
        <taxon>Cionidae</taxon>
        <taxon>Ciona</taxon>
    </lineage>
</organism>
<dbReference type="STRING" id="51511.ENSCSAVP00000018965"/>
<dbReference type="eggNOG" id="KOG2353">
    <property type="taxonomic scope" value="Eukaryota"/>
</dbReference>
<dbReference type="GO" id="GO:0005245">
    <property type="term" value="F:voltage-gated calcium channel activity"/>
    <property type="evidence" value="ECO:0007669"/>
    <property type="project" value="TreeGrafter"/>
</dbReference>
<dbReference type="OMA" id="HECIGSE"/>
<reference evidence="1" key="2">
    <citation type="submission" date="2025-08" db="UniProtKB">
        <authorList>
            <consortium name="Ensembl"/>
        </authorList>
    </citation>
    <scope>IDENTIFICATION</scope>
</reference>
<accession>H2ZMZ9</accession>
<reference evidence="2" key="1">
    <citation type="submission" date="2003-08" db="EMBL/GenBank/DDBJ databases">
        <authorList>
            <person name="Birren B."/>
            <person name="Nusbaum C."/>
            <person name="Abebe A."/>
            <person name="Abouelleil A."/>
            <person name="Adekoya E."/>
            <person name="Ait-zahra M."/>
            <person name="Allen N."/>
            <person name="Allen T."/>
            <person name="An P."/>
            <person name="Anderson M."/>
            <person name="Anderson S."/>
            <person name="Arachchi H."/>
            <person name="Armbruster J."/>
            <person name="Bachantsang P."/>
            <person name="Baldwin J."/>
            <person name="Barry A."/>
            <person name="Bayul T."/>
            <person name="Blitshsteyn B."/>
            <person name="Bloom T."/>
            <person name="Blye J."/>
            <person name="Boguslavskiy L."/>
            <person name="Borowsky M."/>
            <person name="Boukhgalter B."/>
            <person name="Brunache A."/>
            <person name="Butler J."/>
            <person name="Calixte N."/>
            <person name="Calvo S."/>
            <person name="Camarata J."/>
            <person name="Campo K."/>
            <person name="Chang J."/>
            <person name="Cheshatsang Y."/>
            <person name="Citroen M."/>
            <person name="Collymore A."/>
            <person name="Considine T."/>
            <person name="Cook A."/>
            <person name="Cooke P."/>
            <person name="Corum B."/>
            <person name="Cuomo C."/>
            <person name="David R."/>
            <person name="Dawoe T."/>
            <person name="Degray S."/>
            <person name="Dodge S."/>
            <person name="Dooley K."/>
            <person name="Dorje P."/>
            <person name="Dorjee K."/>
            <person name="Dorris L."/>
            <person name="Duffey N."/>
            <person name="Dupes A."/>
            <person name="Elkins T."/>
            <person name="Engels R."/>
            <person name="Erickson J."/>
            <person name="Farina A."/>
            <person name="Faro S."/>
            <person name="Ferreira P."/>
            <person name="Fischer H."/>
            <person name="Fitzgerald M."/>
            <person name="Foley K."/>
            <person name="Gage D."/>
            <person name="Galagan J."/>
            <person name="Gearin G."/>
            <person name="Gnerre S."/>
            <person name="Gnirke A."/>
            <person name="Goyette A."/>
            <person name="Graham J."/>
            <person name="Grandbois E."/>
            <person name="Gyaltsen K."/>
            <person name="Hafez N."/>
            <person name="Hagopian D."/>
            <person name="Hagos B."/>
            <person name="Hall J."/>
            <person name="Hatcher B."/>
            <person name="Heller A."/>
            <person name="Higgins H."/>
            <person name="Honan T."/>
            <person name="Horn A."/>
            <person name="Houde N."/>
            <person name="Hughes L."/>
            <person name="Hulme W."/>
            <person name="Husby E."/>
            <person name="Iliev I."/>
            <person name="Jaffe D."/>
            <person name="Jones C."/>
            <person name="Kamal M."/>
            <person name="Kamat A."/>
            <person name="Kamvysselis M."/>
            <person name="Karlsson E."/>
            <person name="Kells C."/>
            <person name="Kieu A."/>
            <person name="Kisner P."/>
            <person name="Kodira C."/>
            <person name="Kulbokas E."/>
            <person name="Labutti K."/>
            <person name="Lama D."/>
            <person name="Landers T."/>
            <person name="Leger J."/>
            <person name="Levine S."/>
            <person name="Lewis D."/>
            <person name="Lewis T."/>
            <person name="Lindblad-toh K."/>
            <person name="Liu X."/>
            <person name="Lokyitsang T."/>
            <person name="Lokyitsang Y."/>
            <person name="Lucien O."/>
            <person name="Lui A."/>
            <person name="Ma L.J."/>
            <person name="Mabbitt R."/>
            <person name="Macdonald J."/>
            <person name="Maclean C."/>
            <person name="Major J."/>
            <person name="Manning J."/>
            <person name="Marabella R."/>
            <person name="Maru K."/>
            <person name="Matthews C."/>
            <person name="Mauceli E."/>
            <person name="Mccarthy M."/>
            <person name="Mcdonough S."/>
            <person name="Mcghee T."/>
            <person name="Meldrim J."/>
            <person name="Meneus L."/>
            <person name="Mesirov J."/>
            <person name="Mihalev A."/>
            <person name="Mihova T."/>
            <person name="Mikkelsen T."/>
            <person name="Mlenga V."/>
            <person name="Moru K."/>
            <person name="Mozes J."/>
            <person name="Mulrain L."/>
            <person name="Munson G."/>
            <person name="Naylor J."/>
            <person name="Newes C."/>
            <person name="Nguyen C."/>
            <person name="Nguyen N."/>
            <person name="Nguyen T."/>
            <person name="Nicol R."/>
            <person name="Nielsen C."/>
            <person name="Nizzari M."/>
            <person name="Norbu C."/>
            <person name="Norbu N."/>
            <person name="O'donnell P."/>
            <person name="Okoawo O."/>
            <person name="O'leary S."/>
            <person name="Omotosho B."/>
            <person name="O'neill K."/>
            <person name="Osman S."/>
            <person name="Parker S."/>
            <person name="Perrin D."/>
            <person name="Phunkhang P."/>
            <person name="Piqani B."/>
            <person name="Purcell S."/>
            <person name="Rachupka T."/>
            <person name="Ramasamy U."/>
            <person name="Rameau R."/>
            <person name="Ray V."/>
            <person name="Raymond C."/>
            <person name="Retta R."/>
            <person name="Richardson S."/>
            <person name="Rise C."/>
            <person name="Rodriguez J."/>
            <person name="Rogers J."/>
            <person name="Rogov P."/>
            <person name="Rutman M."/>
            <person name="Schupbach R."/>
            <person name="Seaman C."/>
            <person name="Settipalli S."/>
            <person name="Sharpe T."/>
            <person name="Sheridan J."/>
            <person name="Sherpa N."/>
            <person name="Shi J."/>
            <person name="Smirnov S."/>
            <person name="Smith C."/>
            <person name="Sougnez C."/>
            <person name="Spencer B."/>
            <person name="Stalker J."/>
            <person name="Stange-thomann N."/>
            <person name="Stavropoulos S."/>
            <person name="Stetson K."/>
            <person name="Stone C."/>
            <person name="Stone S."/>
            <person name="Stubbs M."/>
            <person name="Talamas J."/>
            <person name="Tchuinga P."/>
            <person name="Tenzing P."/>
            <person name="Tesfaye S."/>
            <person name="Theodore J."/>
            <person name="Thoulutsang Y."/>
            <person name="Topham K."/>
            <person name="Towey S."/>
            <person name="Tsamla T."/>
            <person name="Tsomo N."/>
            <person name="Vallee D."/>
            <person name="Vassiliev H."/>
            <person name="Venkataraman V."/>
            <person name="Vinson J."/>
            <person name="Vo A."/>
            <person name="Wade C."/>
            <person name="Wang S."/>
            <person name="Wangchuk T."/>
            <person name="Wangdi T."/>
            <person name="Whittaker C."/>
            <person name="Wilkinson J."/>
            <person name="Wu Y."/>
            <person name="Wyman D."/>
            <person name="Yadav S."/>
            <person name="Yang S."/>
            <person name="Yang X."/>
            <person name="Yeager S."/>
            <person name="Yee E."/>
            <person name="Young G."/>
            <person name="Zainoun J."/>
            <person name="Zembeck L."/>
            <person name="Zimmer A."/>
            <person name="Zody M."/>
            <person name="Lander E."/>
        </authorList>
    </citation>
    <scope>NUCLEOTIDE SEQUENCE [LARGE SCALE GENOMIC DNA]</scope>
</reference>
<dbReference type="InParanoid" id="H2ZMZ9"/>
<protein>
    <recommendedName>
        <fullName evidence="3">Cache domain-containing protein</fullName>
    </recommendedName>
</protein>
<name>H2ZMZ9_CIOSA</name>
<dbReference type="Pfam" id="PF22673">
    <property type="entry name" value="MCP-like_PDC_1"/>
    <property type="match status" value="1"/>
</dbReference>
<dbReference type="PANTHER" id="PTHR10166">
    <property type="entry name" value="VOLTAGE-DEPENDENT CALCIUM CHANNEL SUBUNIT ALPHA-2/DELTA-RELATED"/>
    <property type="match status" value="1"/>
</dbReference>
<dbReference type="Ensembl" id="ENSCSAVT00000019172.1">
    <property type="protein sequence ID" value="ENSCSAVP00000018965.1"/>
    <property type="gene ID" value="ENSCSAVG00000011140.1"/>
</dbReference>